<feature type="non-terminal residue" evidence="1">
    <location>
        <position position="1"/>
    </location>
</feature>
<dbReference type="Proteomes" id="UP000676336">
    <property type="component" value="Unassembled WGS sequence"/>
</dbReference>
<reference evidence="1" key="1">
    <citation type="submission" date="2021-02" db="EMBL/GenBank/DDBJ databases">
        <authorList>
            <person name="Nowell W R."/>
        </authorList>
    </citation>
    <scope>NUCLEOTIDE SEQUENCE</scope>
</reference>
<feature type="non-terminal residue" evidence="1">
    <location>
        <position position="89"/>
    </location>
</feature>
<dbReference type="AlphaFoldDB" id="A0A8S2UZ67"/>
<accession>A0A8S2UZ67</accession>
<name>A0A8S2UZ67_9BILA</name>
<dbReference type="EMBL" id="CAJOBI010048176">
    <property type="protein sequence ID" value="CAF4358427.1"/>
    <property type="molecule type" value="Genomic_DNA"/>
</dbReference>
<comment type="caution">
    <text evidence="1">The sequence shown here is derived from an EMBL/GenBank/DDBJ whole genome shotgun (WGS) entry which is preliminary data.</text>
</comment>
<protein>
    <submittedName>
        <fullName evidence="1">Uncharacterized protein</fullName>
    </submittedName>
</protein>
<evidence type="ECO:0000313" key="1">
    <source>
        <dbReference type="EMBL" id="CAF4358427.1"/>
    </source>
</evidence>
<proteinExistence type="predicted"/>
<organism evidence="1 2">
    <name type="scientific">Rotaria magnacalcarata</name>
    <dbReference type="NCBI Taxonomy" id="392030"/>
    <lineage>
        <taxon>Eukaryota</taxon>
        <taxon>Metazoa</taxon>
        <taxon>Spiralia</taxon>
        <taxon>Gnathifera</taxon>
        <taxon>Rotifera</taxon>
        <taxon>Eurotatoria</taxon>
        <taxon>Bdelloidea</taxon>
        <taxon>Philodinida</taxon>
        <taxon>Philodinidae</taxon>
        <taxon>Rotaria</taxon>
    </lineage>
</organism>
<evidence type="ECO:0000313" key="2">
    <source>
        <dbReference type="Proteomes" id="UP000676336"/>
    </source>
</evidence>
<gene>
    <name evidence="1" type="ORF">SMN809_LOCUS28582</name>
</gene>
<sequence>FTAILKLFGGSLNETNAPFQAYGGTGITNEAVLRRVISPWLPANVTWFNQPTTTSRNEVVIPATTLEELYNVTLNVTQLVYDMRLAGPQ</sequence>